<name>A0A2N6CX66_9GAMM</name>
<accession>A0A2N6CX66</accession>
<feature type="transmembrane region" description="Helical" evidence="5">
    <location>
        <begin position="236"/>
        <end position="260"/>
    </location>
</feature>
<dbReference type="Proteomes" id="UP000235015">
    <property type="component" value="Unassembled WGS sequence"/>
</dbReference>
<feature type="transmembrane region" description="Helical" evidence="5">
    <location>
        <begin position="12"/>
        <end position="32"/>
    </location>
</feature>
<keyword evidence="3 5" id="KW-1133">Transmembrane helix</keyword>
<protein>
    <submittedName>
        <fullName evidence="6">Bile acid:sodium symporter</fullName>
    </submittedName>
</protein>
<feature type="transmembrane region" description="Helical" evidence="5">
    <location>
        <begin position="175"/>
        <end position="193"/>
    </location>
</feature>
<comment type="caution">
    <text evidence="6">The sequence shown here is derived from an EMBL/GenBank/DDBJ whole genome shotgun (WGS) entry which is preliminary data.</text>
</comment>
<evidence type="ECO:0000313" key="6">
    <source>
        <dbReference type="EMBL" id="PLX61886.1"/>
    </source>
</evidence>
<evidence type="ECO:0000313" key="7">
    <source>
        <dbReference type="Proteomes" id="UP000235015"/>
    </source>
</evidence>
<evidence type="ECO:0000256" key="2">
    <source>
        <dbReference type="ARBA" id="ARBA00022692"/>
    </source>
</evidence>
<evidence type="ECO:0000256" key="1">
    <source>
        <dbReference type="ARBA" id="ARBA00004141"/>
    </source>
</evidence>
<evidence type="ECO:0000256" key="5">
    <source>
        <dbReference type="SAM" id="Phobius"/>
    </source>
</evidence>
<sequence length="302" mass="32104">MVALEAGIPIQVLLPLVIAAMMLGVGMSLRITDFTALLTTPLSAVIGLLSMFLIFPGLSFLIAGSYPLSMELQIGLVLLAASPSASTSTLFTYLARGDAALSLTLTAISKLLPVITIPLYIGLAARLFASTDTTLDLRLEMISERLVQMVLLPTLAGMALQHFRPRFADRIRPAVIRIAVIALILLIAALVFRERHKLPDMLLQAGPAALTLCLAGMACAYLLARVTRLQPRQNTAIVIETGMQSGGTAIAIAAGILAVPAMAVPAAVYSLIMYLVTAMFVHLKLGGKFHLVHTRPEGPLDT</sequence>
<feature type="transmembrane region" description="Helical" evidence="5">
    <location>
        <begin position="145"/>
        <end position="163"/>
    </location>
</feature>
<dbReference type="PANTHER" id="PTHR10361">
    <property type="entry name" value="SODIUM-BILE ACID COTRANSPORTER"/>
    <property type="match status" value="1"/>
</dbReference>
<dbReference type="Gene3D" id="1.20.1530.20">
    <property type="match status" value="1"/>
</dbReference>
<feature type="transmembrane region" description="Helical" evidence="5">
    <location>
        <begin position="266"/>
        <end position="285"/>
    </location>
</feature>
<dbReference type="EMBL" id="PKUN01000009">
    <property type="protein sequence ID" value="PLX61886.1"/>
    <property type="molecule type" value="Genomic_DNA"/>
</dbReference>
<feature type="transmembrane region" description="Helical" evidence="5">
    <location>
        <begin position="44"/>
        <end position="66"/>
    </location>
</feature>
<dbReference type="InterPro" id="IPR002657">
    <property type="entry name" value="BilAc:Na_symport/Acr3"/>
</dbReference>
<comment type="subcellular location">
    <subcellularLocation>
        <location evidence="1">Membrane</location>
        <topology evidence="1">Multi-pass membrane protein</topology>
    </subcellularLocation>
</comment>
<keyword evidence="2 5" id="KW-0812">Transmembrane</keyword>
<evidence type="ECO:0000256" key="4">
    <source>
        <dbReference type="ARBA" id="ARBA00023136"/>
    </source>
</evidence>
<dbReference type="InterPro" id="IPR038770">
    <property type="entry name" value="Na+/solute_symporter_sf"/>
</dbReference>
<dbReference type="InterPro" id="IPR004710">
    <property type="entry name" value="Bilac:Na_transpt"/>
</dbReference>
<dbReference type="PANTHER" id="PTHR10361:SF24">
    <property type="entry name" value="P3 PROTEIN"/>
    <property type="match status" value="1"/>
</dbReference>
<dbReference type="GO" id="GO:0016020">
    <property type="term" value="C:membrane"/>
    <property type="evidence" value="ECO:0007669"/>
    <property type="project" value="UniProtKB-SubCell"/>
</dbReference>
<reference evidence="6 7" key="1">
    <citation type="submission" date="2017-11" db="EMBL/GenBank/DDBJ databases">
        <title>Genome-resolved metagenomics identifies genetic mobility, metabolic interactions, and unexpected diversity in perchlorate-reducing communities.</title>
        <authorList>
            <person name="Barnum T.P."/>
            <person name="Figueroa I.A."/>
            <person name="Carlstrom C.I."/>
            <person name="Lucas L.N."/>
            <person name="Engelbrektson A.L."/>
            <person name="Coates J.D."/>
        </authorList>
    </citation>
    <scope>NUCLEOTIDE SEQUENCE [LARGE SCALE GENOMIC DNA]</scope>
    <source>
        <strain evidence="6">BM301</strain>
    </source>
</reference>
<organism evidence="6 7">
    <name type="scientific">Sedimenticola selenatireducens</name>
    <dbReference type="NCBI Taxonomy" id="191960"/>
    <lineage>
        <taxon>Bacteria</taxon>
        <taxon>Pseudomonadati</taxon>
        <taxon>Pseudomonadota</taxon>
        <taxon>Gammaproteobacteria</taxon>
        <taxon>Chromatiales</taxon>
        <taxon>Sedimenticolaceae</taxon>
        <taxon>Sedimenticola</taxon>
    </lineage>
</organism>
<dbReference type="Pfam" id="PF01758">
    <property type="entry name" value="SBF"/>
    <property type="match status" value="1"/>
</dbReference>
<feature type="transmembrane region" description="Helical" evidence="5">
    <location>
        <begin position="205"/>
        <end position="224"/>
    </location>
</feature>
<dbReference type="AlphaFoldDB" id="A0A2N6CX66"/>
<feature type="transmembrane region" description="Helical" evidence="5">
    <location>
        <begin position="72"/>
        <end position="95"/>
    </location>
</feature>
<evidence type="ECO:0000256" key="3">
    <source>
        <dbReference type="ARBA" id="ARBA00022989"/>
    </source>
</evidence>
<keyword evidence="4 5" id="KW-0472">Membrane</keyword>
<proteinExistence type="predicted"/>
<feature type="transmembrane region" description="Helical" evidence="5">
    <location>
        <begin position="107"/>
        <end position="125"/>
    </location>
</feature>
<gene>
    <name evidence="6" type="ORF">C0630_07640</name>
</gene>